<feature type="transmembrane region" description="Helical" evidence="7">
    <location>
        <begin position="28"/>
        <end position="47"/>
    </location>
</feature>
<dbReference type="Proteomes" id="UP000010816">
    <property type="component" value="Chromosome"/>
</dbReference>
<evidence type="ECO:0000256" key="3">
    <source>
        <dbReference type="ARBA" id="ARBA00022519"/>
    </source>
</evidence>
<proteinExistence type="predicted"/>
<sequence length="530" mass="56699">MPSPETGTAATDQDAPLPQAQLVQRNRISLVWLLPVLALVIGGWLAWKTLSERGPTVQIRFESAAGIEKGRTKVKLKDVVIGQVSDIRLTEDLAHVEVTAQLNDDTEGFLTENTRFWIARPRVTATGVSGLETLLSGPFVAIDPHPGKRSKREFVGLPAPPAITTADKGTQFGLRAPSLGSLSVGSPVYYRRIPVGRVVGYALADDNSGVDIDIFIETPHDRRVNDQSRFWNASGIDVSLSADGIQVDTDSVVAMVVGGVAFGNFGADGPPPAEGFRFTLLRNLDEARTLDREPHDERSFYMVFNGSVRGLSVGAPVLLRGIEIGEVTDIDLVFNPEGPAFEIPVRVEIDVNKIGLGADMQVAVNRHERLLDELVAKGLRGQLKQGSLITGQLFVELDIHPGAPPATLGQYDELPLLPTVEGGLEALTAKVDKVLTALAAIPFDEIGDNLNGTLAGTRAIVESPELSDAIRQASATLSSADATIAPDSPLNVELNRTLRAISTAARSVQVLADYLERHPEALLKGKGGGR</sequence>
<dbReference type="GO" id="GO:0005886">
    <property type="term" value="C:plasma membrane"/>
    <property type="evidence" value="ECO:0007669"/>
    <property type="project" value="UniProtKB-SubCell"/>
</dbReference>
<dbReference type="Pfam" id="PF02470">
    <property type="entry name" value="MlaD"/>
    <property type="match status" value="3"/>
</dbReference>
<keyword evidence="2" id="KW-1003">Cell membrane</keyword>
<evidence type="ECO:0000313" key="10">
    <source>
        <dbReference type="Proteomes" id="UP000010816"/>
    </source>
</evidence>
<evidence type="ECO:0000256" key="5">
    <source>
        <dbReference type="ARBA" id="ARBA00022989"/>
    </source>
</evidence>
<dbReference type="PANTHER" id="PTHR30462:SF0">
    <property type="entry name" value="INTERMEMBRANE TRANSPORT PROTEIN YEBT"/>
    <property type="match status" value="1"/>
</dbReference>
<dbReference type="InterPro" id="IPR003399">
    <property type="entry name" value="Mce/MlaD"/>
</dbReference>
<evidence type="ECO:0000256" key="2">
    <source>
        <dbReference type="ARBA" id="ARBA00022475"/>
    </source>
</evidence>
<dbReference type="eggNOG" id="COG1463">
    <property type="taxonomic scope" value="Bacteria"/>
</dbReference>
<dbReference type="InterPro" id="IPR051800">
    <property type="entry name" value="PqiA-PqiB_transport"/>
</dbReference>
<evidence type="ECO:0000256" key="1">
    <source>
        <dbReference type="ARBA" id="ARBA00004533"/>
    </source>
</evidence>
<feature type="domain" description="Mce/MlaD" evidence="8">
    <location>
        <begin position="170"/>
        <end position="229"/>
    </location>
</feature>
<evidence type="ECO:0000313" key="9">
    <source>
        <dbReference type="EMBL" id="AGA90163.1"/>
    </source>
</evidence>
<reference evidence="9 10" key="1">
    <citation type="submission" date="2011-09" db="EMBL/GenBank/DDBJ databases">
        <title>Complete sequence of chromosome of Thioflavicoccus mobilis 8321.</title>
        <authorList>
            <consortium name="US DOE Joint Genome Institute"/>
            <person name="Lucas S."/>
            <person name="Han J."/>
            <person name="Lapidus A."/>
            <person name="Cheng J.-F."/>
            <person name="Goodwin L."/>
            <person name="Pitluck S."/>
            <person name="Peters L."/>
            <person name="Ovchinnikova G."/>
            <person name="Lu M."/>
            <person name="Detter J.C."/>
            <person name="Han C."/>
            <person name="Tapia R."/>
            <person name="Land M."/>
            <person name="Hauser L."/>
            <person name="Kyrpides N."/>
            <person name="Ivanova N."/>
            <person name="Pagani I."/>
            <person name="Vogl K."/>
            <person name="Liu Z."/>
            <person name="Imhoff J."/>
            <person name="Thiel V."/>
            <person name="Frigaard N.-U."/>
            <person name="Bryant D."/>
            <person name="Woyke T."/>
        </authorList>
    </citation>
    <scope>NUCLEOTIDE SEQUENCE [LARGE SCALE GENOMIC DNA]</scope>
    <source>
        <strain evidence="9 10">8321</strain>
    </source>
</reference>
<protein>
    <submittedName>
        <fullName evidence="9">Qaraquat-inducible protein B</fullName>
    </submittedName>
</protein>
<accession>L0GTT0</accession>
<organism evidence="9 10">
    <name type="scientific">Thioflavicoccus mobilis 8321</name>
    <dbReference type="NCBI Taxonomy" id="765912"/>
    <lineage>
        <taxon>Bacteria</taxon>
        <taxon>Pseudomonadati</taxon>
        <taxon>Pseudomonadota</taxon>
        <taxon>Gammaproteobacteria</taxon>
        <taxon>Chromatiales</taxon>
        <taxon>Chromatiaceae</taxon>
        <taxon>Thioflavicoccus</taxon>
    </lineage>
</organism>
<dbReference type="HOGENOM" id="CLU_018765_3_0_6"/>
<evidence type="ECO:0000256" key="4">
    <source>
        <dbReference type="ARBA" id="ARBA00022692"/>
    </source>
</evidence>
<keyword evidence="5 7" id="KW-1133">Transmembrane helix</keyword>
<name>L0GTT0_9GAMM</name>
<dbReference type="eggNOG" id="COG3008">
    <property type="taxonomic scope" value="Bacteria"/>
</dbReference>
<feature type="domain" description="Mce/MlaD" evidence="8">
    <location>
        <begin position="301"/>
        <end position="398"/>
    </location>
</feature>
<dbReference type="RefSeq" id="WP_015280307.1">
    <property type="nucleotide sequence ID" value="NC_019940.1"/>
</dbReference>
<evidence type="ECO:0000259" key="8">
    <source>
        <dbReference type="Pfam" id="PF02470"/>
    </source>
</evidence>
<keyword evidence="4 7" id="KW-0812">Transmembrane</keyword>
<dbReference type="PATRIC" id="fig|765912.4.peg.1337"/>
<keyword evidence="10" id="KW-1185">Reference proteome</keyword>
<dbReference type="PANTHER" id="PTHR30462">
    <property type="entry name" value="INTERMEMBRANE TRANSPORT PROTEIN PQIB-RELATED"/>
    <property type="match status" value="1"/>
</dbReference>
<evidence type="ECO:0000256" key="7">
    <source>
        <dbReference type="SAM" id="Phobius"/>
    </source>
</evidence>
<comment type="subcellular location">
    <subcellularLocation>
        <location evidence="1">Cell inner membrane</location>
    </subcellularLocation>
</comment>
<feature type="domain" description="Mce/MlaD" evidence="8">
    <location>
        <begin position="53"/>
        <end position="144"/>
    </location>
</feature>
<dbReference type="EMBL" id="CP003051">
    <property type="protein sequence ID" value="AGA90163.1"/>
    <property type="molecule type" value="Genomic_DNA"/>
</dbReference>
<dbReference type="OrthoDB" id="9806984at2"/>
<keyword evidence="3" id="KW-0997">Cell inner membrane</keyword>
<evidence type="ECO:0000256" key="6">
    <source>
        <dbReference type="ARBA" id="ARBA00023136"/>
    </source>
</evidence>
<dbReference type="STRING" id="765912.Thimo_1369"/>
<dbReference type="AlphaFoldDB" id="L0GTT0"/>
<gene>
    <name evidence="9" type="ORF">Thimo_1369</name>
</gene>
<dbReference type="KEGG" id="tmb:Thimo_1369"/>
<keyword evidence="6 7" id="KW-0472">Membrane</keyword>